<evidence type="ECO:0000313" key="2">
    <source>
        <dbReference type="EMBL" id="RDR28185.1"/>
    </source>
</evidence>
<dbReference type="Proteomes" id="UP000254454">
    <property type="component" value="Unassembled WGS sequence"/>
</dbReference>
<dbReference type="RefSeq" id="WP_115439754.1">
    <property type="nucleotide sequence ID" value="NZ_QONN01000073.1"/>
</dbReference>
<feature type="transmembrane region" description="Helical" evidence="1">
    <location>
        <begin position="44"/>
        <end position="61"/>
    </location>
</feature>
<comment type="caution">
    <text evidence="2">The sequence shown here is derived from an EMBL/GenBank/DDBJ whole genome shotgun (WGS) entry which is preliminary data.</text>
</comment>
<keyword evidence="1" id="KW-1133">Transmembrane helix</keyword>
<dbReference type="AlphaFoldDB" id="A0A370V9W6"/>
<proteinExistence type="predicted"/>
<dbReference type="EMBL" id="QONO01000061">
    <property type="protein sequence ID" value="RDR28185.1"/>
    <property type="molecule type" value="Genomic_DNA"/>
</dbReference>
<sequence length="236" mass="27642">MNIKIANTTLIGLVSLLLFVAILVLVKILFSGSKGFEWGSFTDWISASSSIITLIFAFYVYSRWQKDKYRDDAYLLQKQIITQHYPKLFITIEKIEFKLKNYRHRVNGYDHHLKDSVLESMQAYLLDAITELEVTSQQLENDINVMKLFRYKPTSEFEKICTAVTNTVELLIRHISNIIALLRGLKMSEFDHVRRKMYNTFDSLIPNTIRLSTHLSEAKTYIFSNDRALNTLFIYF</sequence>
<keyword evidence="1" id="KW-0812">Transmembrane</keyword>
<evidence type="ECO:0000256" key="1">
    <source>
        <dbReference type="SAM" id="Phobius"/>
    </source>
</evidence>
<keyword evidence="1" id="KW-0472">Membrane</keyword>
<evidence type="ECO:0008006" key="4">
    <source>
        <dbReference type="Google" id="ProtNLM"/>
    </source>
</evidence>
<protein>
    <recommendedName>
        <fullName evidence="4">DUF4760 domain-containing protein</fullName>
    </recommendedName>
</protein>
<gene>
    <name evidence="2" type="ORF">C4A13_04565</name>
</gene>
<name>A0A370V9W6_9ESCH</name>
<organism evidence="2 3">
    <name type="scientific">Escherichia marmotae</name>
    <dbReference type="NCBI Taxonomy" id="1499973"/>
    <lineage>
        <taxon>Bacteria</taxon>
        <taxon>Pseudomonadati</taxon>
        <taxon>Pseudomonadota</taxon>
        <taxon>Gammaproteobacteria</taxon>
        <taxon>Enterobacterales</taxon>
        <taxon>Enterobacteriaceae</taxon>
        <taxon>Escherichia</taxon>
    </lineage>
</organism>
<evidence type="ECO:0000313" key="3">
    <source>
        <dbReference type="Proteomes" id="UP000254454"/>
    </source>
</evidence>
<accession>A0A370V9W6</accession>
<reference evidence="2 3" key="1">
    <citation type="submission" date="2018-06" db="EMBL/GenBank/DDBJ databases">
        <title>Recombination Drives Gene Content and Phenotype Evolution in Wild Type E. coli Strains.</title>
        <authorList>
            <person name="Field C.M."/>
            <person name="Silander O.K."/>
            <person name="Van Nimwegen E."/>
        </authorList>
    </citation>
    <scope>NUCLEOTIDE SEQUENCE [LARGE SCALE GENOMIC DNA]</scope>
    <source>
        <strain evidence="2 3">SC344</strain>
    </source>
</reference>
<feature type="transmembrane region" description="Helical" evidence="1">
    <location>
        <begin position="12"/>
        <end position="32"/>
    </location>
</feature>